<dbReference type="AlphaFoldDB" id="A0AA40KKY9"/>
<gene>
    <name evidence="2" type="ORF">K0M31_006574</name>
</gene>
<proteinExistence type="predicted"/>
<comment type="caution">
    <text evidence="2">The sequence shown here is derived from an EMBL/GenBank/DDBJ whole genome shotgun (WGS) entry which is preliminary data.</text>
</comment>
<dbReference type="Proteomes" id="UP001177670">
    <property type="component" value="Unassembled WGS sequence"/>
</dbReference>
<feature type="region of interest" description="Disordered" evidence="1">
    <location>
        <begin position="47"/>
        <end position="68"/>
    </location>
</feature>
<accession>A0AA40KKY9</accession>
<protein>
    <submittedName>
        <fullName evidence="2">Uncharacterized protein</fullName>
    </submittedName>
</protein>
<evidence type="ECO:0000313" key="2">
    <source>
        <dbReference type="EMBL" id="KAK1124199.1"/>
    </source>
</evidence>
<keyword evidence="3" id="KW-1185">Reference proteome</keyword>
<reference evidence="2" key="1">
    <citation type="submission" date="2021-10" db="EMBL/GenBank/DDBJ databases">
        <title>Melipona bicolor Genome sequencing and assembly.</title>
        <authorList>
            <person name="Araujo N.S."/>
            <person name="Arias M.C."/>
        </authorList>
    </citation>
    <scope>NUCLEOTIDE SEQUENCE</scope>
    <source>
        <strain evidence="2">USP_2M_L1-L4_2017</strain>
        <tissue evidence="2">Whole body</tissue>
    </source>
</reference>
<evidence type="ECO:0000256" key="1">
    <source>
        <dbReference type="SAM" id="MobiDB-lite"/>
    </source>
</evidence>
<sequence>MGGIVVKFNIGLKSIIFSITAFENLVTVRFSTGATHEERRILNLKTRQMKKKKKKTETEKITKKNNHRRAKKQALRILLVRSISIDTVANSLTLFILRF</sequence>
<organism evidence="2 3">
    <name type="scientific">Melipona bicolor</name>
    <dbReference type="NCBI Taxonomy" id="60889"/>
    <lineage>
        <taxon>Eukaryota</taxon>
        <taxon>Metazoa</taxon>
        <taxon>Ecdysozoa</taxon>
        <taxon>Arthropoda</taxon>
        <taxon>Hexapoda</taxon>
        <taxon>Insecta</taxon>
        <taxon>Pterygota</taxon>
        <taxon>Neoptera</taxon>
        <taxon>Endopterygota</taxon>
        <taxon>Hymenoptera</taxon>
        <taxon>Apocrita</taxon>
        <taxon>Aculeata</taxon>
        <taxon>Apoidea</taxon>
        <taxon>Anthophila</taxon>
        <taxon>Apidae</taxon>
        <taxon>Melipona</taxon>
    </lineage>
</organism>
<dbReference type="EMBL" id="JAHYIQ010000018">
    <property type="protein sequence ID" value="KAK1124199.1"/>
    <property type="molecule type" value="Genomic_DNA"/>
</dbReference>
<evidence type="ECO:0000313" key="3">
    <source>
        <dbReference type="Proteomes" id="UP001177670"/>
    </source>
</evidence>
<name>A0AA40KKY9_9HYME</name>